<dbReference type="HOGENOM" id="CLU_3430963_0_0_1"/>
<protein>
    <submittedName>
        <fullName evidence="1">Uncharacterized protein</fullName>
    </submittedName>
</protein>
<evidence type="ECO:0000313" key="1">
    <source>
        <dbReference type="EMBL" id="EQB43244.1"/>
    </source>
</evidence>
<dbReference type="Proteomes" id="UP000015530">
    <property type="component" value="Unassembled WGS sequence"/>
</dbReference>
<proteinExistence type="predicted"/>
<accession>T0JV35</accession>
<sequence>MAAEWLDVYRCYNQLESG</sequence>
<organism evidence="1 2">
    <name type="scientific">Colletotrichum gloeosporioides (strain Cg-14)</name>
    <name type="common">Anthracnose fungus</name>
    <name type="synonym">Glomerella cingulata</name>
    <dbReference type="NCBI Taxonomy" id="1237896"/>
    <lineage>
        <taxon>Eukaryota</taxon>
        <taxon>Fungi</taxon>
        <taxon>Dikarya</taxon>
        <taxon>Ascomycota</taxon>
        <taxon>Pezizomycotina</taxon>
        <taxon>Sordariomycetes</taxon>
        <taxon>Hypocreomycetidae</taxon>
        <taxon>Glomerellales</taxon>
        <taxon>Glomerellaceae</taxon>
        <taxon>Colletotrichum</taxon>
        <taxon>Colletotrichum gloeosporioides species complex</taxon>
    </lineage>
</organism>
<dbReference type="EMBL" id="AMYD01004373">
    <property type="protein sequence ID" value="EQB43244.1"/>
    <property type="molecule type" value="Genomic_DNA"/>
</dbReference>
<reference evidence="2" key="1">
    <citation type="journal article" date="2013" name="Mol. Plant Microbe Interact.">
        <title>Global aspects of pacC regulation of pathogenicity genes in Colletotrichum gloeosporioides as revealed by transcriptome analysis.</title>
        <authorList>
            <person name="Alkan N."/>
            <person name="Meng X."/>
            <person name="Friedlander G."/>
            <person name="Reuveni E."/>
            <person name="Sukno S."/>
            <person name="Sherman A."/>
            <person name="Thon M."/>
            <person name="Fluhr R."/>
            <person name="Prusky D."/>
        </authorList>
    </citation>
    <scope>NUCLEOTIDE SEQUENCE [LARGE SCALE GENOMIC DNA]</scope>
    <source>
        <strain evidence="2">Cg-14</strain>
    </source>
</reference>
<evidence type="ECO:0000313" key="2">
    <source>
        <dbReference type="Proteomes" id="UP000015530"/>
    </source>
</evidence>
<comment type="caution">
    <text evidence="1">The sequence shown here is derived from an EMBL/GenBank/DDBJ whole genome shotgun (WGS) entry which is preliminary data.</text>
</comment>
<dbReference type="AlphaFoldDB" id="T0JV35"/>
<name>T0JV35_COLGC</name>
<gene>
    <name evidence="1" type="ORF">CGLO_18119</name>
</gene>